<keyword evidence="2" id="KW-1185">Reference proteome</keyword>
<name>A0AAD7HP08_9AGAR</name>
<dbReference type="Proteomes" id="UP001215280">
    <property type="component" value="Unassembled WGS sequence"/>
</dbReference>
<dbReference type="AlphaFoldDB" id="A0AAD7HP08"/>
<evidence type="ECO:0000313" key="2">
    <source>
        <dbReference type="Proteomes" id="UP001215280"/>
    </source>
</evidence>
<protein>
    <recommendedName>
        <fullName evidence="3">Protein kinase domain-containing protein</fullName>
    </recommendedName>
</protein>
<gene>
    <name evidence="1" type="ORF">DFH07DRAFT_931621</name>
</gene>
<reference evidence="1" key="1">
    <citation type="submission" date="2023-03" db="EMBL/GenBank/DDBJ databases">
        <title>Massive genome expansion in bonnet fungi (Mycena s.s.) driven by repeated elements and novel gene families across ecological guilds.</title>
        <authorList>
            <consortium name="Lawrence Berkeley National Laboratory"/>
            <person name="Harder C.B."/>
            <person name="Miyauchi S."/>
            <person name="Viragh M."/>
            <person name="Kuo A."/>
            <person name="Thoen E."/>
            <person name="Andreopoulos B."/>
            <person name="Lu D."/>
            <person name="Skrede I."/>
            <person name="Drula E."/>
            <person name="Henrissat B."/>
            <person name="Morin E."/>
            <person name="Kohler A."/>
            <person name="Barry K."/>
            <person name="LaButti K."/>
            <person name="Morin E."/>
            <person name="Salamov A."/>
            <person name="Lipzen A."/>
            <person name="Mereny Z."/>
            <person name="Hegedus B."/>
            <person name="Baldrian P."/>
            <person name="Stursova M."/>
            <person name="Weitz H."/>
            <person name="Taylor A."/>
            <person name="Grigoriev I.V."/>
            <person name="Nagy L.G."/>
            <person name="Martin F."/>
            <person name="Kauserud H."/>
        </authorList>
    </citation>
    <scope>NUCLEOTIDE SEQUENCE</scope>
    <source>
        <strain evidence="1">CBHHK188m</strain>
    </source>
</reference>
<sequence length="311" mass="35843">MCTYLIPYFQQIRLLDATRISDNAPVMLKLCNLIDYPEEVSILEFLLSGERATDPRNHCIPIYEILRIPDSDLTDIGMLFLYDLVSPKFDTVGEAVECFRQLLEAHQCPAYLMGLLYFSHPLNRDCKCDSFMVESTPLPHPLKPETRRDFGGPPRALKTRTQNPVKYFSIDYNLLSRYNDVGRHLELGGWGGDKTVPEFRTEELCDPFPVDVYCLGNTIRRYFTKGYEDGMNPGKKGFGFMKDLFQDMCRDDPKTRPTMNVTVTEVISRVQIIQLGLSELKLRSRVPAKDEFIVLGLFRSLNHWVRQIVPI</sequence>
<dbReference type="EMBL" id="JARJLG010000233">
    <property type="protein sequence ID" value="KAJ7724949.1"/>
    <property type="molecule type" value="Genomic_DNA"/>
</dbReference>
<accession>A0AAD7HP08</accession>
<comment type="caution">
    <text evidence="1">The sequence shown here is derived from an EMBL/GenBank/DDBJ whole genome shotgun (WGS) entry which is preliminary data.</text>
</comment>
<evidence type="ECO:0008006" key="3">
    <source>
        <dbReference type="Google" id="ProtNLM"/>
    </source>
</evidence>
<evidence type="ECO:0000313" key="1">
    <source>
        <dbReference type="EMBL" id="KAJ7724949.1"/>
    </source>
</evidence>
<organism evidence="1 2">
    <name type="scientific">Mycena maculata</name>
    <dbReference type="NCBI Taxonomy" id="230809"/>
    <lineage>
        <taxon>Eukaryota</taxon>
        <taxon>Fungi</taxon>
        <taxon>Dikarya</taxon>
        <taxon>Basidiomycota</taxon>
        <taxon>Agaricomycotina</taxon>
        <taxon>Agaricomycetes</taxon>
        <taxon>Agaricomycetidae</taxon>
        <taxon>Agaricales</taxon>
        <taxon>Marasmiineae</taxon>
        <taxon>Mycenaceae</taxon>
        <taxon>Mycena</taxon>
    </lineage>
</organism>
<proteinExistence type="predicted"/>